<feature type="compositionally biased region" description="Polar residues" evidence="4">
    <location>
        <begin position="404"/>
        <end position="415"/>
    </location>
</feature>
<accession>A0A8S4ASZ8</accession>
<keyword evidence="2" id="KW-0804">Transcription</keyword>
<reference evidence="6" key="1">
    <citation type="submission" date="2021-05" db="EMBL/GenBank/DDBJ databases">
        <authorList>
            <person name="Tigano A."/>
        </authorList>
    </citation>
    <scope>NUCLEOTIDE SEQUENCE</scope>
</reference>
<dbReference type="PANTHER" id="PTHR10417">
    <property type="entry name" value="GLUCOCORTICOID MODULATORY ELEMENT-BINDING PROTEIN"/>
    <property type="match status" value="1"/>
</dbReference>
<feature type="region of interest" description="Disordered" evidence="4">
    <location>
        <begin position="191"/>
        <end position="426"/>
    </location>
</feature>
<dbReference type="AlphaFoldDB" id="A0A8S4ASZ8"/>
<dbReference type="GO" id="GO:0006357">
    <property type="term" value="P:regulation of transcription by RNA polymerase II"/>
    <property type="evidence" value="ECO:0007669"/>
    <property type="project" value="TreeGrafter"/>
</dbReference>
<dbReference type="SUPFAM" id="SSF63763">
    <property type="entry name" value="SAND domain-like"/>
    <property type="match status" value="1"/>
</dbReference>
<dbReference type="Pfam" id="PF01342">
    <property type="entry name" value="SAND"/>
    <property type="match status" value="1"/>
</dbReference>
<feature type="compositionally biased region" description="Basic and acidic residues" evidence="4">
    <location>
        <begin position="63"/>
        <end position="76"/>
    </location>
</feature>
<name>A0A8S4ASZ8_9TELE</name>
<feature type="domain" description="SAND" evidence="5">
    <location>
        <begin position="103"/>
        <end position="183"/>
    </location>
</feature>
<dbReference type="GO" id="GO:0000978">
    <property type="term" value="F:RNA polymerase II cis-regulatory region sequence-specific DNA binding"/>
    <property type="evidence" value="ECO:0007669"/>
    <property type="project" value="TreeGrafter"/>
</dbReference>
<gene>
    <name evidence="6" type="ORF">MMEN_LOCUS8586</name>
</gene>
<dbReference type="PROSITE" id="PS50864">
    <property type="entry name" value="SAND"/>
    <property type="match status" value="1"/>
</dbReference>
<keyword evidence="7" id="KW-1185">Reference proteome</keyword>
<feature type="region of interest" description="Disordered" evidence="4">
    <location>
        <begin position="62"/>
        <end position="109"/>
    </location>
</feature>
<feature type="compositionally biased region" description="Basic and acidic residues" evidence="4">
    <location>
        <begin position="217"/>
        <end position="259"/>
    </location>
</feature>
<dbReference type="EMBL" id="CAJRST010008890">
    <property type="protein sequence ID" value="CAG5897542.1"/>
    <property type="molecule type" value="Genomic_DNA"/>
</dbReference>
<evidence type="ECO:0000313" key="6">
    <source>
        <dbReference type="EMBL" id="CAG5897542.1"/>
    </source>
</evidence>
<feature type="region of interest" description="Disordered" evidence="4">
    <location>
        <begin position="19"/>
        <end position="46"/>
    </location>
</feature>
<dbReference type="GO" id="GO:0005634">
    <property type="term" value="C:nucleus"/>
    <property type="evidence" value="ECO:0007669"/>
    <property type="project" value="TreeGrafter"/>
</dbReference>
<feature type="compositionally biased region" description="Acidic residues" evidence="4">
    <location>
        <begin position="77"/>
        <end position="86"/>
    </location>
</feature>
<evidence type="ECO:0000256" key="1">
    <source>
        <dbReference type="ARBA" id="ARBA00023015"/>
    </source>
</evidence>
<proteinExistence type="predicted"/>
<dbReference type="InterPro" id="IPR000770">
    <property type="entry name" value="SAND_dom"/>
</dbReference>
<dbReference type="InterPro" id="IPR010919">
    <property type="entry name" value="SAND-like_dom_sf"/>
</dbReference>
<evidence type="ECO:0000256" key="2">
    <source>
        <dbReference type="ARBA" id="ARBA00023163"/>
    </source>
</evidence>
<dbReference type="GO" id="GO:0046872">
    <property type="term" value="F:metal ion binding"/>
    <property type="evidence" value="ECO:0007669"/>
    <property type="project" value="UniProtKB-KW"/>
</dbReference>
<evidence type="ECO:0000313" key="7">
    <source>
        <dbReference type="Proteomes" id="UP000677803"/>
    </source>
</evidence>
<keyword evidence="1" id="KW-0805">Transcription regulation</keyword>
<dbReference type="Gene3D" id="3.10.390.10">
    <property type="entry name" value="SAND domain-like"/>
    <property type="match status" value="1"/>
</dbReference>
<organism evidence="6 7">
    <name type="scientific">Menidia menidia</name>
    <name type="common">Atlantic silverside</name>
    <dbReference type="NCBI Taxonomy" id="238744"/>
    <lineage>
        <taxon>Eukaryota</taxon>
        <taxon>Metazoa</taxon>
        <taxon>Chordata</taxon>
        <taxon>Craniata</taxon>
        <taxon>Vertebrata</taxon>
        <taxon>Euteleostomi</taxon>
        <taxon>Actinopterygii</taxon>
        <taxon>Neopterygii</taxon>
        <taxon>Teleostei</taxon>
        <taxon>Neoteleostei</taxon>
        <taxon>Acanthomorphata</taxon>
        <taxon>Ovalentaria</taxon>
        <taxon>Atherinomorphae</taxon>
        <taxon>Atheriniformes</taxon>
        <taxon>Atherinopsidae</taxon>
        <taxon>Menidiinae</taxon>
        <taxon>Menidia</taxon>
    </lineage>
</organism>
<keyword evidence="3" id="KW-0539">Nucleus</keyword>
<dbReference type="SMART" id="SM00258">
    <property type="entry name" value="SAND"/>
    <property type="match status" value="1"/>
</dbReference>
<evidence type="ECO:0000259" key="5">
    <source>
        <dbReference type="PROSITE" id="PS50864"/>
    </source>
</evidence>
<dbReference type="PANTHER" id="PTHR10417:SF9">
    <property type="entry name" value="SP140 NUCLEAR BODY PROTEIN"/>
    <property type="match status" value="1"/>
</dbReference>
<evidence type="ECO:0000256" key="3">
    <source>
        <dbReference type="ARBA" id="ARBA00023242"/>
    </source>
</evidence>
<protein>
    <submittedName>
        <fullName evidence="6">(Atlantic silverside) hypothetical protein</fullName>
    </submittedName>
</protein>
<sequence length="467" mass="51785">MAVRVQCRWRARTPLIRTEDYMEKRKRKRSFCSKKAEEEEEEDKSYGISCCPMKRKSLIYTLDNKDGNNDDDKEHMNEDDDSEDIDSSSKKEEEEEDDDDEAEEKRNLMAPGRLLPVTCGTKKGILVTDRLDKGEDCIECEGRMLSPTAFEEIGGRASSRKWKASISYKNKPLMFWLESGFLSTKGYRKLPSTKTQKEIPSLNVTPEDLSGEGTGEDSDRPPSREEHKETESVSNGDKGEAADSPKVDGAADHPEDRGSVKGAISVKKNHPSKHSNSCLDGPGKDATHTKDRRGGKGIAEKPRMGSSRCRSSSRECPPQGSWCQPIDLEEDTAEGSSRPGDRLTTEATGAAKKANRGESLPNGDTPGGRGGNKLESPPCPSPKTPRSSRRNATISPHEEAHPGATSSETHTSRPSRASDPPANCELDAMDLQQLKKEKLKMQLRVLKLQEEYYTQKLSELVEGRRKS</sequence>
<comment type="caution">
    <text evidence="6">The sequence shown here is derived from an EMBL/GenBank/DDBJ whole genome shotgun (WGS) entry which is preliminary data.</text>
</comment>
<evidence type="ECO:0000256" key="4">
    <source>
        <dbReference type="SAM" id="MobiDB-lite"/>
    </source>
</evidence>
<feature type="compositionally biased region" description="Acidic residues" evidence="4">
    <location>
        <begin position="93"/>
        <end position="102"/>
    </location>
</feature>
<dbReference type="Proteomes" id="UP000677803">
    <property type="component" value="Unassembled WGS sequence"/>
</dbReference>
<feature type="compositionally biased region" description="Basic and acidic residues" evidence="4">
    <location>
        <begin position="282"/>
        <end position="303"/>
    </location>
</feature>
<dbReference type="OrthoDB" id="1870062at2759"/>